<evidence type="ECO:0000256" key="4">
    <source>
        <dbReference type="ARBA" id="ARBA00022723"/>
    </source>
</evidence>
<feature type="domain" description="MYND-type" evidence="7">
    <location>
        <begin position="54"/>
        <end position="94"/>
    </location>
</feature>
<dbReference type="EMBL" id="BMAR01000003">
    <property type="protein sequence ID" value="GFR42324.1"/>
    <property type="molecule type" value="Genomic_DNA"/>
</dbReference>
<dbReference type="GO" id="GO:0008270">
    <property type="term" value="F:zinc ion binding"/>
    <property type="evidence" value="ECO:0007669"/>
    <property type="project" value="UniProtKB-KW"/>
</dbReference>
<evidence type="ECO:0000259" key="7">
    <source>
        <dbReference type="Pfam" id="PF01753"/>
    </source>
</evidence>
<evidence type="ECO:0000256" key="5">
    <source>
        <dbReference type="ARBA" id="ARBA00022771"/>
    </source>
</evidence>
<dbReference type="InterPro" id="IPR052097">
    <property type="entry name" value="SET-MYND_domain_protein"/>
</dbReference>
<dbReference type="GO" id="GO:0005634">
    <property type="term" value="C:nucleus"/>
    <property type="evidence" value="ECO:0007669"/>
    <property type="project" value="TreeGrafter"/>
</dbReference>
<evidence type="ECO:0000313" key="9">
    <source>
        <dbReference type="Proteomes" id="UP001054857"/>
    </source>
</evidence>
<feature type="non-terminal residue" evidence="8">
    <location>
        <position position="104"/>
    </location>
</feature>
<dbReference type="Gene3D" id="6.10.140.2220">
    <property type="match status" value="1"/>
</dbReference>
<dbReference type="InterPro" id="IPR002893">
    <property type="entry name" value="Znf_MYND"/>
</dbReference>
<evidence type="ECO:0000256" key="1">
    <source>
        <dbReference type="ARBA" id="ARBA00022603"/>
    </source>
</evidence>
<keyword evidence="1" id="KW-0489">Methyltransferase</keyword>
<proteinExistence type="predicted"/>
<dbReference type="PANTHER" id="PTHR46165">
    <property type="entry name" value="SET AND MYND DOMAIN-CONTAINING PROTEIN 4"/>
    <property type="match status" value="1"/>
</dbReference>
<evidence type="ECO:0000256" key="6">
    <source>
        <dbReference type="ARBA" id="ARBA00022833"/>
    </source>
</evidence>
<dbReference type="AlphaFoldDB" id="A0AAD3DJG3"/>
<keyword evidence="6" id="KW-0862">Zinc</keyword>
<dbReference type="PANTHER" id="PTHR46165:SF2">
    <property type="entry name" value="SET AND MYND DOMAIN-CONTAINING PROTEIN 4"/>
    <property type="match status" value="1"/>
</dbReference>
<keyword evidence="4" id="KW-0479">Metal-binding</keyword>
<sequence>MKRRECVLNGVELRDLGDKGLGLVACAPLAMGTVVLQERPYATSLLPHTTPSMCRCCFTSISAATKGLRTCRRCRSAHYCSYKCYSADRRTHRESGECWLYAHA</sequence>
<dbReference type="GO" id="GO:0042826">
    <property type="term" value="F:histone deacetylase binding"/>
    <property type="evidence" value="ECO:0007669"/>
    <property type="project" value="TreeGrafter"/>
</dbReference>
<keyword evidence="9" id="KW-1185">Reference proteome</keyword>
<name>A0AAD3DJG3_9CHLO</name>
<keyword evidence="3" id="KW-0949">S-adenosyl-L-methionine</keyword>
<evidence type="ECO:0000313" key="8">
    <source>
        <dbReference type="EMBL" id="GFR42324.1"/>
    </source>
</evidence>
<reference evidence="8 9" key="1">
    <citation type="journal article" date="2021" name="Sci. Rep.">
        <title>Genome sequencing of the multicellular alga Astrephomene provides insights into convergent evolution of germ-soma differentiation.</title>
        <authorList>
            <person name="Yamashita S."/>
            <person name="Yamamoto K."/>
            <person name="Matsuzaki R."/>
            <person name="Suzuki S."/>
            <person name="Yamaguchi H."/>
            <person name="Hirooka S."/>
            <person name="Minakuchi Y."/>
            <person name="Miyagishima S."/>
            <person name="Kawachi M."/>
            <person name="Toyoda A."/>
            <person name="Nozaki H."/>
        </authorList>
    </citation>
    <scope>NUCLEOTIDE SEQUENCE [LARGE SCALE GENOMIC DNA]</scope>
    <source>
        <strain evidence="8 9">NIES-4017</strain>
    </source>
</reference>
<dbReference type="GO" id="GO:0008168">
    <property type="term" value="F:methyltransferase activity"/>
    <property type="evidence" value="ECO:0007669"/>
    <property type="project" value="UniProtKB-KW"/>
</dbReference>
<keyword evidence="2" id="KW-0808">Transferase</keyword>
<dbReference type="GO" id="GO:0005737">
    <property type="term" value="C:cytoplasm"/>
    <property type="evidence" value="ECO:0007669"/>
    <property type="project" value="TreeGrafter"/>
</dbReference>
<dbReference type="GO" id="GO:0032259">
    <property type="term" value="P:methylation"/>
    <property type="evidence" value="ECO:0007669"/>
    <property type="project" value="UniProtKB-KW"/>
</dbReference>
<dbReference type="InterPro" id="IPR046341">
    <property type="entry name" value="SET_dom_sf"/>
</dbReference>
<dbReference type="SUPFAM" id="SSF82199">
    <property type="entry name" value="SET domain"/>
    <property type="match status" value="1"/>
</dbReference>
<dbReference type="Proteomes" id="UP001054857">
    <property type="component" value="Unassembled WGS sequence"/>
</dbReference>
<evidence type="ECO:0000256" key="3">
    <source>
        <dbReference type="ARBA" id="ARBA00022691"/>
    </source>
</evidence>
<gene>
    <name evidence="8" type="ORF">Agub_g3231</name>
</gene>
<organism evidence="8 9">
    <name type="scientific">Astrephomene gubernaculifera</name>
    <dbReference type="NCBI Taxonomy" id="47775"/>
    <lineage>
        <taxon>Eukaryota</taxon>
        <taxon>Viridiplantae</taxon>
        <taxon>Chlorophyta</taxon>
        <taxon>core chlorophytes</taxon>
        <taxon>Chlorophyceae</taxon>
        <taxon>CS clade</taxon>
        <taxon>Chlamydomonadales</taxon>
        <taxon>Astrephomenaceae</taxon>
        <taxon>Astrephomene</taxon>
    </lineage>
</organism>
<dbReference type="Pfam" id="PF01753">
    <property type="entry name" value="zf-MYND"/>
    <property type="match status" value="1"/>
</dbReference>
<protein>
    <recommendedName>
        <fullName evidence="7">MYND-type domain-containing protein</fullName>
    </recommendedName>
</protein>
<evidence type="ECO:0000256" key="2">
    <source>
        <dbReference type="ARBA" id="ARBA00022679"/>
    </source>
</evidence>
<accession>A0AAD3DJG3</accession>
<comment type="caution">
    <text evidence="8">The sequence shown here is derived from an EMBL/GenBank/DDBJ whole genome shotgun (WGS) entry which is preliminary data.</text>
</comment>
<keyword evidence="5" id="KW-0863">Zinc-finger</keyword>